<keyword evidence="1" id="KW-0413">Isomerase</keyword>
<organism evidence="3 4">
    <name type="scientific">Streptomyces botrytidirepellens</name>
    <dbReference type="NCBI Taxonomy" id="2486417"/>
    <lineage>
        <taxon>Bacteria</taxon>
        <taxon>Bacillati</taxon>
        <taxon>Actinomycetota</taxon>
        <taxon>Actinomycetes</taxon>
        <taxon>Kitasatosporales</taxon>
        <taxon>Streptomycetaceae</taxon>
        <taxon>Streptomyces</taxon>
    </lineage>
</organism>
<name>A0A3M8W4X5_9ACTN</name>
<reference evidence="3 4" key="1">
    <citation type="submission" date="2018-11" db="EMBL/GenBank/DDBJ databases">
        <title>The Potential of Streptomyces as Biocontrol Agents against the Tomato grey mould, Botrytis cinerea (Gray mold) Frontiers in Microbiology.</title>
        <authorList>
            <person name="Li D."/>
        </authorList>
    </citation>
    <scope>NUCLEOTIDE SEQUENCE [LARGE SCALE GENOMIC DNA]</scope>
    <source>
        <strain evidence="3 4">NEAU-LD23</strain>
    </source>
</reference>
<evidence type="ECO:0000313" key="4">
    <source>
        <dbReference type="Proteomes" id="UP000275401"/>
    </source>
</evidence>
<feature type="domain" description="4-oxalocrotonate tautomerase-like" evidence="2">
    <location>
        <begin position="2"/>
        <end position="52"/>
    </location>
</feature>
<dbReference type="Gene3D" id="3.30.429.10">
    <property type="entry name" value="Macrophage Migration Inhibitory Factor"/>
    <property type="match status" value="1"/>
</dbReference>
<dbReference type="EMBL" id="RIBZ01000226">
    <property type="protein sequence ID" value="RNG25086.1"/>
    <property type="molecule type" value="Genomic_DNA"/>
</dbReference>
<comment type="caution">
    <text evidence="3">The sequence shown here is derived from an EMBL/GenBank/DDBJ whole genome shotgun (WGS) entry which is preliminary data.</text>
</comment>
<dbReference type="RefSeq" id="WP_123100759.1">
    <property type="nucleotide sequence ID" value="NZ_RIBZ01000226.1"/>
</dbReference>
<sequence length="74" mass="8361">MPHLTIKHFPRDVGDQQRKQLAEELTALVVRHFEVPEGAVSIALEQVDQSSWKGAVIVPEIIEREHLLIKAPNT</sequence>
<evidence type="ECO:0000259" key="2">
    <source>
        <dbReference type="Pfam" id="PF01361"/>
    </source>
</evidence>
<accession>A0A3M8W4X5</accession>
<gene>
    <name evidence="3" type="ORF">EEJ42_16985</name>
</gene>
<proteinExistence type="predicted"/>
<dbReference type="AlphaFoldDB" id="A0A3M8W4X5"/>
<evidence type="ECO:0000256" key="1">
    <source>
        <dbReference type="ARBA" id="ARBA00023235"/>
    </source>
</evidence>
<dbReference type="Pfam" id="PF01361">
    <property type="entry name" value="Tautomerase"/>
    <property type="match status" value="1"/>
</dbReference>
<dbReference type="InterPro" id="IPR004370">
    <property type="entry name" value="4-OT-like_dom"/>
</dbReference>
<evidence type="ECO:0000313" key="3">
    <source>
        <dbReference type="EMBL" id="RNG25086.1"/>
    </source>
</evidence>
<dbReference type="GO" id="GO:0016853">
    <property type="term" value="F:isomerase activity"/>
    <property type="evidence" value="ECO:0007669"/>
    <property type="project" value="UniProtKB-KW"/>
</dbReference>
<protein>
    <submittedName>
        <fullName evidence="3">Tautomerase pptA</fullName>
    </submittedName>
</protein>
<dbReference type="InterPro" id="IPR014347">
    <property type="entry name" value="Tautomerase/MIF_sf"/>
</dbReference>
<dbReference type="SUPFAM" id="SSF55331">
    <property type="entry name" value="Tautomerase/MIF"/>
    <property type="match status" value="1"/>
</dbReference>
<dbReference type="Proteomes" id="UP000275401">
    <property type="component" value="Unassembled WGS sequence"/>
</dbReference>
<keyword evidence="4" id="KW-1185">Reference proteome</keyword>